<evidence type="ECO:0000259" key="2">
    <source>
        <dbReference type="PROSITE" id="PS50263"/>
    </source>
</evidence>
<feature type="domain" description="CN hydrolase" evidence="2">
    <location>
        <begin position="4"/>
        <end position="268"/>
    </location>
</feature>
<protein>
    <submittedName>
        <fullName evidence="3">Carbon-nitrogen hydrolase family protein</fullName>
    </submittedName>
</protein>
<dbReference type="InterPro" id="IPR036526">
    <property type="entry name" value="C-N_Hydrolase_sf"/>
</dbReference>
<dbReference type="Pfam" id="PF00795">
    <property type="entry name" value="CN_hydrolase"/>
    <property type="match status" value="1"/>
</dbReference>
<comment type="similarity">
    <text evidence="1">Belongs to the carbon-nitrogen hydrolase superfamily. Nitrilase family.</text>
</comment>
<dbReference type="InterPro" id="IPR044149">
    <property type="entry name" value="Nitrilases_CHs"/>
</dbReference>
<dbReference type="EMBL" id="VIKS01000013">
    <property type="protein sequence ID" value="TQV84856.1"/>
    <property type="molecule type" value="Genomic_DNA"/>
</dbReference>
<evidence type="ECO:0000313" key="3">
    <source>
        <dbReference type="EMBL" id="TQV84856.1"/>
    </source>
</evidence>
<reference evidence="3 4" key="1">
    <citation type="submission" date="2019-07" db="EMBL/GenBank/DDBJ databases">
        <title>Draft genome for Aliikangiella sp. M105.</title>
        <authorList>
            <person name="Wang G."/>
        </authorList>
    </citation>
    <scope>NUCLEOTIDE SEQUENCE [LARGE SCALE GENOMIC DNA]</scope>
    <source>
        <strain evidence="3 4">M105</strain>
    </source>
</reference>
<keyword evidence="4" id="KW-1185">Reference proteome</keyword>
<dbReference type="OrthoDB" id="9803803at2"/>
<organism evidence="3 4">
    <name type="scientific">Aliikangiella coralliicola</name>
    <dbReference type="NCBI Taxonomy" id="2592383"/>
    <lineage>
        <taxon>Bacteria</taxon>
        <taxon>Pseudomonadati</taxon>
        <taxon>Pseudomonadota</taxon>
        <taxon>Gammaproteobacteria</taxon>
        <taxon>Oceanospirillales</taxon>
        <taxon>Pleioneaceae</taxon>
        <taxon>Aliikangiella</taxon>
    </lineage>
</organism>
<proteinExistence type="inferred from homology"/>
<evidence type="ECO:0000256" key="1">
    <source>
        <dbReference type="ARBA" id="ARBA00008129"/>
    </source>
</evidence>
<dbReference type="RefSeq" id="WP_142933341.1">
    <property type="nucleotide sequence ID" value="NZ_ML660169.1"/>
</dbReference>
<dbReference type="PANTHER" id="PTHR46044:SF1">
    <property type="entry name" value="CN HYDROLASE DOMAIN-CONTAINING PROTEIN"/>
    <property type="match status" value="1"/>
</dbReference>
<sequence length="302" mass="34127">MSQTKIGALQIGSALSSSKVTIQKVLDYESQIKDEACELIVLPEALIGGYPKGWDFGTRIGYRKEVGREQFLHYWNQTVNLQTDDLKDIRQMAKRTQTNLIIGVIEKVRSSLYCTTAFISNQGELNGVHRKLMPTASERLIWAQGDGSTMPLIKTENLKAGSVICWENYMPLLRSHMYSKDLNLWCASTVDDREIWQASMRHIAYEGRMFLISACQYLGSPSSLGFDTEWPDDKELIRGGSVIVSPMGEVLAGPIYGEEKLLSAEINLDDVIKARYDFDASGHYSRPDIFKLNVDQEERIKN</sequence>
<dbReference type="SUPFAM" id="SSF56317">
    <property type="entry name" value="Carbon-nitrogen hydrolase"/>
    <property type="match status" value="1"/>
</dbReference>
<dbReference type="PANTHER" id="PTHR46044">
    <property type="entry name" value="NITRILASE"/>
    <property type="match status" value="1"/>
</dbReference>
<gene>
    <name evidence="3" type="ORF">FLL46_20875</name>
</gene>
<dbReference type="GO" id="GO:0016787">
    <property type="term" value="F:hydrolase activity"/>
    <property type="evidence" value="ECO:0007669"/>
    <property type="project" value="UniProtKB-KW"/>
</dbReference>
<dbReference type="Gene3D" id="3.60.110.10">
    <property type="entry name" value="Carbon-nitrogen hydrolase"/>
    <property type="match status" value="1"/>
</dbReference>
<dbReference type="Proteomes" id="UP000315439">
    <property type="component" value="Unassembled WGS sequence"/>
</dbReference>
<dbReference type="PROSITE" id="PS50263">
    <property type="entry name" value="CN_HYDROLASE"/>
    <property type="match status" value="1"/>
</dbReference>
<evidence type="ECO:0000313" key="4">
    <source>
        <dbReference type="Proteomes" id="UP000315439"/>
    </source>
</evidence>
<keyword evidence="3" id="KW-0378">Hydrolase</keyword>
<dbReference type="InterPro" id="IPR003010">
    <property type="entry name" value="C-N_Hydrolase"/>
</dbReference>
<accession>A0A545U5X0</accession>
<dbReference type="AlphaFoldDB" id="A0A545U5X0"/>
<comment type="caution">
    <text evidence="3">The sequence shown here is derived from an EMBL/GenBank/DDBJ whole genome shotgun (WGS) entry which is preliminary data.</text>
</comment>
<name>A0A545U5X0_9GAMM</name>
<dbReference type="CDD" id="cd07564">
    <property type="entry name" value="nitrilases_CHs"/>
    <property type="match status" value="1"/>
</dbReference>